<keyword evidence="6" id="KW-1185">Reference proteome</keyword>
<keyword evidence="2 5" id="KW-0413">Isomerase</keyword>
<protein>
    <recommendedName>
        <fullName evidence="2">Peptidyl-prolyl cis-trans isomerase</fullName>
        <shortName evidence="2">PPIase</shortName>
        <ecNumber evidence="2">5.2.1.8</ecNumber>
    </recommendedName>
</protein>
<comment type="caution">
    <text evidence="5">The sequence shown here is derived from an EMBL/GenBank/DDBJ whole genome shotgun (WGS) entry which is preliminary data.</text>
</comment>
<dbReference type="InterPro" id="IPR002130">
    <property type="entry name" value="Cyclophilin-type_PPIase_dom"/>
</dbReference>
<dbReference type="EC" id="5.2.1.8" evidence="2"/>
<feature type="domain" description="PPIase cyclophilin-type" evidence="4">
    <location>
        <begin position="77"/>
        <end position="223"/>
    </location>
</feature>
<name>A0ABP6ZWA4_9ACTN</name>
<evidence type="ECO:0000256" key="2">
    <source>
        <dbReference type="RuleBase" id="RU363019"/>
    </source>
</evidence>
<dbReference type="Proteomes" id="UP001501490">
    <property type="component" value="Unassembled WGS sequence"/>
</dbReference>
<dbReference type="InterPro" id="IPR044666">
    <property type="entry name" value="Cyclophilin_A-like"/>
</dbReference>
<evidence type="ECO:0000313" key="5">
    <source>
        <dbReference type="EMBL" id="GAA3620305.1"/>
    </source>
</evidence>
<feature type="region of interest" description="Disordered" evidence="3">
    <location>
        <begin position="13"/>
        <end position="64"/>
    </location>
</feature>
<comment type="catalytic activity">
    <reaction evidence="2">
        <text>[protein]-peptidylproline (omega=180) = [protein]-peptidylproline (omega=0)</text>
        <dbReference type="Rhea" id="RHEA:16237"/>
        <dbReference type="Rhea" id="RHEA-COMP:10747"/>
        <dbReference type="Rhea" id="RHEA-COMP:10748"/>
        <dbReference type="ChEBI" id="CHEBI:83833"/>
        <dbReference type="ChEBI" id="CHEBI:83834"/>
        <dbReference type="EC" id="5.2.1.8"/>
    </reaction>
</comment>
<dbReference type="Pfam" id="PF00160">
    <property type="entry name" value="Pro_isomerase"/>
    <property type="match status" value="1"/>
</dbReference>
<proteinExistence type="inferred from homology"/>
<dbReference type="PRINTS" id="PR00153">
    <property type="entry name" value="CSAPPISMRASE"/>
</dbReference>
<organism evidence="5 6">
    <name type="scientific">Microlunatus ginsengisoli</name>
    <dbReference type="NCBI Taxonomy" id="363863"/>
    <lineage>
        <taxon>Bacteria</taxon>
        <taxon>Bacillati</taxon>
        <taxon>Actinomycetota</taxon>
        <taxon>Actinomycetes</taxon>
        <taxon>Propionibacteriales</taxon>
        <taxon>Propionibacteriaceae</taxon>
        <taxon>Microlunatus</taxon>
    </lineage>
</organism>
<dbReference type="EMBL" id="BAABAB010000016">
    <property type="protein sequence ID" value="GAA3620305.1"/>
    <property type="molecule type" value="Genomic_DNA"/>
</dbReference>
<feature type="region of interest" description="Disordered" evidence="3">
    <location>
        <begin position="201"/>
        <end position="224"/>
    </location>
</feature>
<feature type="compositionally biased region" description="Low complexity" evidence="3">
    <location>
        <begin position="28"/>
        <end position="39"/>
    </location>
</feature>
<dbReference type="SUPFAM" id="SSF50891">
    <property type="entry name" value="Cyclophilin-like"/>
    <property type="match status" value="1"/>
</dbReference>
<dbReference type="CDD" id="cd00317">
    <property type="entry name" value="cyclophilin"/>
    <property type="match status" value="1"/>
</dbReference>
<dbReference type="PANTHER" id="PTHR45625:SF3">
    <property type="entry name" value="PEPTIDYL-PROLYL CIS-TRANS ISOMERASE B-RELATED"/>
    <property type="match status" value="1"/>
</dbReference>
<evidence type="ECO:0000256" key="1">
    <source>
        <dbReference type="ARBA" id="ARBA00002388"/>
    </source>
</evidence>
<dbReference type="PANTHER" id="PTHR45625">
    <property type="entry name" value="PEPTIDYL-PROLYL CIS-TRANS ISOMERASE-RELATED"/>
    <property type="match status" value="1"/>
</dbReference>
<keyword evidence="2" id="KW-0697">Rotamase</keyword>
<comment type="similarity">
    <text evidence="2">Belongs to the cyclophilin-type PPIase family.</text>
</comment>
<evidence type="ECO:0000259" key="4">
    <source>
        <dbReference type="PROSITE" id="PS50072"/>
    </source>
</evidence>
<dbReference type="PROSITE" id="PS50072">
    <property type="entry name" value="CSA_PPIASE_2"/>
    <property type="match status" value="1"/>
</dbReference>
<dbReference type="InterPro" id="IPR029000">
    <property type="entry name" value="Cyclophilin-like_dom_sf"/>
</dbReference>
<evidence type="ECO:0000256" key="3">
    <source>
        <dbReference type="SAM" id="MobiDB-lite"/>
    </source>
</evidence>
<gene>
    <name evidence="5" type="ORF">GCM10022236_23130</name>
</gene>
<comment type="function">
    <text evidence="1 2">PPIases accelerate the folding of proteins. It catalyzes the cis-trans isomerization of proline imidic peptide bonds in oligopeptides.</text>
</comment>
<reference evidence="6" key="1">
    <citation type="journal article" date="2019" name="Int. J. Syst. Evol. Microbiol.">
        <title>The Global Catalogue of Microorganisms (GCM) 10K type strain sequencing project: providing services to taxonomists for standard genome sequencing and annotation.</title>
        <authorList>
            <consortium name="The Broad Institute Genomics Platform"/>
            <consortium name="The Broad Institute Genome Sequencing Center for Infectious Disease"/>
            <person name="Wu L."/>
            <person name="Ma J."/>
        </authorList>
    </citation>
    <scope>NUCLEOTIDE SEQUENCE [LARGE SCALE GENOMIC DNA]</scope>
    <source>
        <strain evidence="6">JCM 16929</strain>
    </source>
</reference>
<accession>A0ABP6ZWA4</accession>
<dbReference type="GO" id="GO:0016853">
    <property type="term" value="F:isomerase activity"/>
    <property type="evidence" value="ECO:0007669"/>
    <property type="project" value="UniProtKB-KW"/>
</dbReference>
<dbReference type="Gene3D" id="2.40.100.10">
    <property type="entry name" value="Cyclophilin-like"/>
    <property type="match status" value="1"/>
</dbReference>
<evidence type="ECO:0000313" key="6">
    <source>
        <dbReference type="Proteomes" id="UP001501490"/>
    </source>
</evidence>
<sequence length="224" mass="23000">MAAAAALALTTACGTTPTTDPLASGKDATATASPTPTGPKDCEFVDTGDPARPVKPPSEYGVPKTGTVRYVMKTNEGDVTLTMDRSKTPCTVASFTSLADQGFFDKTTCPRMVDKGMFILQCGDPTGTTSGGPGYTFADELTGKEQYKAGTVAMANSGPNTNGSQFFLVFGDSPLQPNYTIFATMDAGSVAVVKKIAADGDDGSNPYGGGKPKNPAQIISVKPA</sequence>